<reference evidence="5 6" key="1">
    <citation type="submission" date="2020-08" db="EMBL/GenBank/DDBJ databases">
        <authorList>
            <person name="Kim C.M."/>
        </authorList>
    </citation>
    <scope>NUCLEOTIDE SEQUENCE [LARGE SCALE GENOMIC DNA]</scope>
    <source>
        <strain evidence="5 6">SR9</strain>
    </source>
</reference>
<comment type="caution">
    <text evidence="5">The sequence shown here is derived from an EMBL/GenBank/DDBJ whole genome shotgun (WGS) entry which is preliminary data.</text>
</comment>
<protein>
    <submittedName>
        <fullName evidence="5">Transporter substrate-binding domain-containing protein</fullName>
    </submittedName>
</protein>
<dbReference type="PANTHER" id="PTHR35936:SF35">
    <property type="entry name" value="L-CYSTINE-BINDING PROTEIN TCYJ"/>
    <property type="match status" value="1"/>
</dbReference>
<dbReference type="Gene3D" id="3.40.190.10">
    <property type="entry name" value="Periplasmic binding protein-like II"/>
    <property type="match status" value="2"/>
</dbReference>
<sequence length="238" mass="26802">MIYLLGWLGFAAPAAAATFEVGFYDYPPMMIERDNSGIYQDIFDELSLLLGDKFNVRYYPYPRIGLLFNGGQLDIEPGVYAGWVKGQEVPGEFSVPFGKIVDVMVFAPGKAFAVNTPDDLRGKALGLVRGYAYPDLRALIEAGQIDRRNALNELQLLEMLASARFDQIVINKAVAQYNIRQVPAYRTLEVGDAISVFDVSMRVHPRNKVWLERLDEAIVKLKRDGVIERIYAKYGVRL</sequence>
<comment type="similarity">
    <text evidence="1">Belongs to the bacterial solute-binding protein 3 family.</text>
</comment>
<evidence type="ECO:0000256" key="3">
    <source>
        <dbReference type="SAM" id="SignalP"/>
    </source>
</evidence>
<keyword evidence="2 3" id="KW-0732">Signal</keyword>
<keyword evidence="6" id="KW-1185">Reference proteome</keyword>
<dbReference type="InterPro" id="IPR001638">
    <property type="entry name" value="Solute-binding_3/MltF_N"/>
</dbReference>
<dbReference type="PANTHER" id="PTHR35936">
    <property type="entry name" value="MEMBRANE-BOUND LYTIC MUREIN TRANSGLYCOSYLASE F"/>
    <property type="match status" value="1"/>
</dbReference>
<dbReference type="SUPFAM" id="SSF53850">
    <property type="entry name" value="Periplasmic binding protein-like II"/>
    <property type="match status" value="1"/>
</dbReference>
<evidence type="ECO:0000256" key="1">
    <source>
        <dbReference type="ARBA" id="ARBA00010333"/>
    </source>
</evidence>
<dbReference type="EMBL" id="JACJFN010000001">
    <property type="protein sequence ID" value="MBB1517706.1"/>
    <property type="molecule type" value="Genomic_DNA"/>
</dbReference>
<name>A0A7W4H1M7_9GAMM</name>
<feature type="signal peptide" evidence="3">
    <location>
        <begin position="1"/>
        <end position="16"/>
    </location>
</feature>
<evidence type="ECO:0000313" key="5">
    <source>
        <dbReference type="EMBL" id="MBB1517706.1"/>
    </source>
</evidence>
<evidence type="ECO:0000313" key="6">
    <source>
        <dbReference type="Proteomes" id="UP000581189"/>
    </source>
</evidence>
<feature type="domain" description="Solute-binding protein family 3/N-terminal" evidence="4">
    <location>
        <begin position="18"/>
        <end position="238"/>
    </location>
</feature>
<proteinExistence type="inferred from homology"/>
<gene>
    <name evidence="5" type="ORF">H3H45_00545</name>
</gene>
<organism evidence="5 6">
    <name type="scientific">Aquipseudomonas guryensis</name>
    <dbReference type="NCBI Taxonomy" id="2759165"/>
    <lineage>
        <taxon>Bacteria</taxon>
        <taxon>Pseudomonadati</taxon>
        <taxon>Pseudomonadota</taxon>
        <taxon>Gammaproteobacteria</taxon>
        <taxon>Pseudomonadales</taxon>
        <taxon>Pseudomonadaceae</taxon>
        <taxon>Aquipseudomonas</taxon>
    </lineage>
</organism>
<dbReference type="RefSeq" id="WP_182831839.1">
    <property type="nucleotide sequence ID" value="NZ_JACJFN010000001.1"/>
</dbReference>
<dbReference type="AlphaFoldDB" id="A0A7W4H1M7"/>
<feature type="chain" id="PRO_5031522913" evidence="3">
    <location>
        <begin position="17"/>
        <end position="238"/>
    </location>
</feature>
<evidence type="ECO:0000259" key="4">
    <source>
        <dbReference type="SMART" id="SM00062"/>
    </source>
</evidence>
<dbReference type="Proteomes" id="UP000581189">
    <property type="component" value="Unassembled WGS sequence"/>
</dbReference>
<accession>A0A7W4H1M7</accession>
<dbReference type="SMART" id="SM00062">
    <property type="entry name" value="PBPb"/>
    <property type="match status" value="1"/>
</dbReference>
<evidence type="ECO:0000256" key="2">
    <source>
        <dbReference type="ARBA" id="ARBA00022729"/>
    </source>
</evidence>